<dbReference type="GO" id="GO:0043113">
    <property type="term" value="P:receptor clustering"/>
    <property type="evidence" value="ECO:0007669"/>
    <property type="project" value="TreeGrafter"/>
</dbReference>
<dbReference type="PANTHER" id="PTHR23119">
    <property type="entry name" value="DISCS LARGE"/>
    <property type="match status" value="1"/>
</dbReference>
<dbReference type="Pfam" id="PF00595">
    <property type="entry name" value="PDZ"/>
    <property type="match status" value="1"/>
</dbReference>
<dbReference type="Proteomes" id="UP000887575">
    <property type="component" value="Unassembled WGS sequence"/>
</dbReference>
<feature type="compositionally biased region" description="Basic and acidic residues" evidence="3">
    <location>
        <begin position="20"/>
        <end position="31"/>
    </location>
</feature>
<feature type="transmembrane region" description="Helical" evidence="4">
    <location>
        <begin position="238"/>
        <end position="259"/>
    </location>
</feature>
<proteinExistence type="predicted"/>
<protein>
    <submittedName>
        <fullName evidence="7">PDZ domain-containing protein</fullName>
    </submittedName>
</protein>
<dbReference type="InterPro" id="IPR001478">
    <property type="entry name" value="PDZ"/>
</dbReference>
<feature type="compositionally biased region" description="Polar residues" evidence="3">
    <location>
        <begin position="167"/>
        <end position="187"/>
    </location>
</feature>
<dbReference type="GO" id="GO:0030054">
    <property type="term" value="C:cell junction"/>
    <property type="evidence" value="ECO:0007669"/>
    <property type="project" value="TreeGrafter"/>
</dbReference>
<dbReference type="WBParaSite" id="MBELARI_LOCUS14931">
    <property type="protein sequence ID" value="MBELARI_LOCUS14931"/>
    <property type="gene ID" value="MBELARI_LOCUS14931"/>
</dbReference>
<dbReference type="GO" id="GO:0016323">
    <property type="term" value="C:basolateral plasma membrane"/>
    <property type="evidence" value="ECO:0007669"/>
    <property type="project" value="TreeGrafter"/>
</dbReference>
<keyword evidence="4" id="KW-1133">Transmembrane helix</keyword>
<dbReference type="Gene3D" id="2.30.42.10">
    <property type="match status" value="1"/>
</dbReference>
<evidence type="ECO:0000256" key="4">
    <source>
        <dbReference type="SAM" id="Phobius"/>
    </source>
</evidence>
<evidence type="ECO:0000313" key="6">
    <source>
        <dbReference type="Proteomes" id="UP000887575"/>
    </source>
</evidence>
<dbReference type="AlphaFoldDB" id="A0AAF3ELX8"/>
<evidence type="ECO:0000313" key="7">
    <source>
        <dbReference type="WBParaSite" id="MBELARI_LOCUS14931"/>
    </source>
</evidence>
<dbReference type="GO" id="GO:0045197">
    <property type="term" value="P:establishment or maintenance of epithelial cell apical/basal polarity"/>
    <property type="evidence" value="ECO:0007669"/>
    <property type="project" value="TreeGrafter"/>
</dbReference>
<accession>A0AAF3ELX8</accession>
<keyword evidence="4" id="KW-0812">Transmembrane</keyword>
<dbReference type="SUPFAM" id="SSF50156">
    <property type="entry name" value="PDZ domain-like"/>
    <property type="match status" value="1"/>
</dbReference>
<comment type="subcellular location">
    <subcellularLocation>
        <location evidence="1">Membrane</location>
    </subcellularLocation>
</comment>
<evidence type="ECO:0000259" key="5">
    <source>
        <dbReference type="PROSITE" id="PS50106"/>
    </source>
</evidence>
<evidence type="ECO:0000256" key="3">
    <source>
        <dbReference type="SAM" id="MobiDB-lite"/>
    </source>
</evidence>
<organism evidence="6 7">
    <name type="scientific">Mesorhabditis belari</name>
    <dbReference type="NCBI Taxonomy" id="2138241"/>
    <lineage>
        <taxon>Eukaryota</taxon>
        <taxon>Metazoa</taxon>
        <taxon>Ecdysozoa</taxon>
        <taxon>Nematoda</taxon>
        <taxon>Chromadorea</taxon>
        <taxon>Rhabditida</taxon>
        <taxon>Rhabditina</taxon>
        <taxon>Rhabditomorpha</taxon>
        <taxon>Rhabditoidea</taxon>
        <taxon>Rhabditidae</taxon>
        <taxon>Mesorhabditinae</taxon>
        <taxon>Mesorhabditis</taxon>
    </lineage>
</organism>
<evidence type="ECO:0000256" key="2">
    <source>
        <dbReference type="ARBA" id="ARBA00023136"/>
    </source>
</evidence>
<dbReference type="SMART" id="SM00228">
    <property type="entry name" value="PDZ"/>
    <property type="match status" value="1"/>
</dbReference>
<feature type="domain" description="PDZ" evidence="5">
    <location>
        <begin position="65"/>
        <end position="139"/>
    </location>
</feature>
<dbReference type="PANTHER" id="PTHR23119:SF51">
    <property type="entry name" value="DISKS LARGE 1 TUMOR SUPPRESSOR PROTEIN"/>
    <property type="match status" value="1"/>
</dbReference>
<dbReference type="PROSITE" id="PS50106">
    <property type="entry name" value="PDZ"/>
    <property type="match status" value="1"/>
</dbReference>
<dbReference type="InterPro" id="IPR050614">
    <property type="entry name" value="Synaptic_Scaffolding_LAP-MAGUK"/>
</dbReference>
<keyword evidence="6" id="KW-1185">Reference proteome</keyword>
<feature type="region of interest" description="Disordered" evidence="3">
    <location>
        <begin position="167"/>
        <end position="188"/>
    </location>
</feature>
<keyword evidence="2 4" id="KW-0472">Membrane</keyword>
<dbReference type="GO" id="GO:0019901">
    <property type="term" value="F:protein kinase binding"/>
    <property type="evidence" value="ECO:0007669"/>
    <property type="project" value="TreeGrafter"/>
</dbReference>
<evidence type="ECO:0000256" key="1">
    <source>
        <dbReference type="ARBA" id="ARBA00004370"/>
    </source>
</evidence>
<dbReference type="InterPro" id="IPR036034">
    <property type="entry name" value="PDZ_sf"/>
</dbReference>
<dbReference type="GO" id="GO:0097120">
    <property type="term" value="P:receptor localization to synapse"/>
    <property type="evidence" value="ECO:0007669"/>
    <property type="project" value="TreeGrafter"/>
</dbReference>
<dbReference type="GO" id="GO:0098609">
    <property type="term" value="P:cell-cell adhesion"/>
    <property type="evidence" value="ECO:0007669"/>
    <property type="project" value="TreeGrafter"/>
</dbReference>
<sequence length="263" mass="29143">MVMELELSNMDEVIIPPIDSKSDLQQEEKEPWPVQVDPEEVEASPSSTDSIHIEMPDITPGTMFTTTLVKTEHGLGFNIIGGTDSQHLPGNNCIFISMIKPDGAAAKDLRIREGDRIVSMNGIELDELRHDEVVTEFQKISVGGEARLLIEAQADLKLVSEAHLRPQTLSDETPGGDSQPSTSQQGLLANIDEKRRKIDVISILSRNQNNLSPDDVPKTPRKPFSVIDPRNNSLFTELLYVSIGLGVIAVGSFAFYRWWNRGK</sequence>
<feature type="region of interest" description="Disordered" evidence="3">
    <location>
        <begin position="17"/>
        <end position="55"/>
    </location>
</feature>
<name>A0AAF3ELX8_9BILA</name>
<reference evidence="7" key="1">
    <citation type="submission" date="2024-02" db="UniProtKB">
        <authorList>
            <consortium name="WormBaseParasite"/>
        </authorList>
    </citation>
    <scope>IDENTIFICATION</scope>
</reference>